<protein>
    <submittedName>
        <fullName evidence="2">Uncharacterized protein</fullName>
    </submittedName>
</protein>
<dbReference type="Proteomes" id="UP000238479">
    <property type="component" value="Chromosome 4"/>
</dbReference>
<reference evidence="2 3" key="1">
    <citation type="journal article" date="2018" name="Nat. Genet.">
        <title>The Rosa genome provides new insights in the design of modern roses.</title>
        <authorList>
            <person name="Bendahmane M."/>
        </authorList>
    </citation>
    <scope>NUCLEOTIDE SEQUENCE [LARGE SCALE GENOMIC DNA]</scope>
    <source>
        <strain evidence="3">cv. Old Blush</strain>
    </source>
</reference>
<evidence type="ECO:0000313" key="2">
    <source>
        <dbReference type="EMBL" id="PRQ41340.1"/>
    </source>
</evidence>
<sequence>MGMNRALFRAGTSVELGWGNFWPTEPCPAVLNGGSWAVVPQRRKLGGSAQRRKLSCDAQRSRGQRL</sequence>
<proteinExistence type="predicted"/>
<dbReference type="EMBL" id="PDCK01000042">
    <property type="protein sequence ID" value="PRQ41340.1"/>
    <property type="molecule type" value="Genomic_DNA"/>
</dbReference>
<evidence type="ECO:0000313" key="3">
    <source>
        <dbReference type="Proteomes" id="UP000238479"/>
    </source>
</evidence>
<name>A0A2P6R4H4_ROSCH</name>
<gene>
    <name evidence="2" type="ORF">RchiOBHm_Chr4g0445841</name>
</gene>
<feature type="region of interest" description="Disordered" evidence="1">
    <location>
        <begin position="44"/>
        <end position="66"/>
    </location>
</feature>
<organism evidence="2 3">
    <name type="scientific">Rosa chinensis</name>
    <name type="common">China rose</name>
    <dbReference type="NCBI Taxonomy" id="74649"/>
    <lineage>
        <taxon>Eukaryota</taxon>
        <taxon>Viridiplantae</taxon>
        <taxon>Streptophyta</taxon>
        <taxon>Embryophyta</taxon>
        <taxon>Tracheophyta</taxon>
        <taxon>Spermatophyta</taxon>
        <taxon>Magnoliopsida</taxon>
        <taxon>eudicotyledons</taxon>
        <taxon>Gunneridae</taxon>
        <taxon>Pentapetalae</taxon>
        <taxon>rosids</taxon>
        <taxon>fabids</taxon>
        <taxon>Rosales</taxon>
        <taxon>Rosaceae</taxon>
        <taxon>Rosoideae</taxon>
        <taxon>Rosoideae incertae sedis</taxon>
        <taxon>Rosa</taxon>
    </lineage>
</organism>
<accession>A0A2P6R4H4</accession>
<keyword evidence="3" id="KW-1185">Reference proteome</keyword>
<evidence type="ECO:0000256" key="1">
    <source>
        <dbReference type="SAM" id="MobiDB-lite"/>
    </source>
</evidence>
<feature type="compositionally biased region" description="Basic residues" evidence="1">
    <location>
        <begin position="44"/>
        <end position="53"/>
    </location>
</feature>
<dbReference type="Gramene" id="PRQ41340">
    <property type="protein sequence ID" value="PRQ41340"/>
    <property type="gene ID" value="RchiOBHm_Chr4g0445841"/>
</dbReference>
<comment type="caution">
    <text evidence="2">The sequence shown here is derived from an EMBL/GenBank/DDBJ whole genome shotgun (WGS) entry which is preliminary data.</text>
</comment>
<dbReference type="AlphaFoldDB" id="A0A2P6R4H4"/>